<proteinExistence type="predicted"/>
<dbReference type="EnsemblPlants" id="Pp3c14_3880V3.1">
    <property type="protein sequence ID" value="PAC:32962897.CDS.1"/>
    <property type="gene ID" value="Pp3c14_3880"/>
</dbReference>
<gene>
    <name evidence="1" type="ORF">PHYPA_017974</name>
</gene>
<reference evidence="1 3" key="2">
    <citation type="journal article" date="2018" name="Plant J.">
        <title>The Physcomitrella patens chromosome-scale assembly reveals moss genome structure and evolution.</title>
        <authorList>
            <person name="Lang D."/>
            <person name="Ullrich K.K."/>
            <person name="Murat F."/>
            <person name="Fuchs J."/>
            <person name="Jenkins J."/>
            <person name="Haas F.B."/>
            <person name="Piednoel M."/>
            <person name="Gundlach H."/>
            <person name="Van Bel M."/>
            <person name="Meyberg R."/>
            <person name="Vives C."/>
            <person name="Morata J."/>
            <person name="Symeonidi A."/>
            <person name="Hiss M."/>
            <person name="Muchero W."/>
            <person name="Kamisugi Y."/>
            <person name="Saleh O."/>
            <person name="Blanc G."/>
            <person name="Decker E.L."/>
            <person name="van Gessel N."/>
            <person name="Grimwood J."/>
            <person name="Hayes R.D."/>
            <person name="Graham S.W."/>
            <person name="Gunter L.E."/>
            <person name="McDaniel S.F."/>
            <person name="Hoernstein S.N.W."/>
            <person name="Larsson A."/>
            <person name="Li F.W."/>
            <person name="Perroud P.F."/>
            <person name="Phillips J."/>
            <person name="Ranjan P."/>
            <person name="Rokshar D.S."/>
            <person name="Rothfels C.J."/>
            <person name="Schneider L."/>
            <person name="Shu S."/>
            <person name="Stevenson D.W."/>
            <person name="Thummler F."/>
            <person name="Tillich M."/>
            <person name="Villarreal Aguilar J.C."/>
            <person name="Widiez T."/>
            <person name="Wong G.K."/>
            <person name="Wymore A."/>
            <person name="Zhang Y."/>
            <person name="Zimmer A.D."/>
            <person name="Quatrano R.S."/>
            <person name="Mayer K.F.X."/>
            <person name="Goodstein D."/>
            <person name="Casacuberta J.M."/>
            <person name="Vandepoele K."/>
            <person name="Reski R."/>
            <person name="Cuming A.C."/>
            <person name="Tuskan G.A."/>
            <person name="Maumus F."/>
            <person name="Salse J."/>
            <person name="Schmutz J."/>
            <person name="Rensing S.A."/>
        </authorList>
    </citation>
    <scope>NUCLEOTIDE SEQUENCE [LARGE SCALE GENOMIC DNA]</scope>
    <source>
        <strain evidence="2 3">cv. Gransden 2004</strain>
    </source>
</reference>
<dbReference type="InParanoid" id="A0A2K1JGA3"/>
<dbReference type="Proteomes" id="UP000006727">
    <property type="component" value="Chromosome 14"/>
</dbReference>
<sequence length="83" mass="9412">MVQIKEHFATVGGALKIHLSMPIQSVAQLEYIYIYIYSRVRARSNILVCFLFLILLRRRSIALVPLGLLDSAGDLTHSRLLQS</sequence>
<protein>
    <submittedName>
        <fullName evidence="1 2">Uncharacterized protein</fullName>
    </submittedName>
</protein>
<reference evidence="2" key="3">
    <citation type="submission" date="2020-12" db="UniProtKB">
        <authorList>
            <consortium name="EnsemblPlants"/>
        </authorList>
    </citation>
    <scope>IDENTIFICATION</scope>
</reference>
<organism evidence="1">
    <name type="scientific">Physcomitrium patens</name>
    <name type="common">Spreading-leaved earth moss</name>
    <name type="synonym">Physcomitrella patens</name>
    <dbReference type="NCBI Taxonomy" id="3218"/>
    <lineage>
        <taxon>Eukaryota</taxon>
        <taxon>Viridiplantae</taxon>
        <taxon>Streptophyta</taxon>
        <taxon>Embryophyta</taxon>
        <taxon>Bryophyta</taxon>
        <taxon>Bryophytina</taxon>
        <taxon>Bryopsida</taxon>
        <taxon>Funariidae</taxon>
        <taxon>Funariales</taxon>
        <taxon>Funariaceae</taxon>
        <taxon>Physcomitrium</taxon>
    </lineage>
</organism>
<evidence type="ECO:0000313" key="2">
    <source>
        <dbReference type="EnsemblPlants" id="PAC:32962897.CDS.1"/>
    </source>
</evidence>
<keyword evidence="3" id="KW-1185">Reference proteome</keyword>
<evidence type="ECO:0000313" key="3">
    <source>
        <dbReference type="Proteomes" id="UP000006727"/>
    </source>
</evidence>
<dbReference type="EMBL" id="ABEU02000014">
    <property type="protein sequence ID" value="PNR40571.1"/>
    <property type="molecule type" value="Genomic_DNA"/>
</dbReference>
<dbReference type="AlphaFoldDB" id="A0A2K1JGA3"/>
<reference evidence="1 3" key="1">
    <citation type="journal article" date="2008" name="Science">
        <title>The Physcomitrella genome reveals evolutionary insights into the conquest of land by plants.</title>
        <authorList>
            <person name="Rensing S."/>
            <person name="Lang D."/>
            <person name="Zimmer A."/>
            <person name="Terry A."/>
            <person name="Salamov A."/>
            <person name="Shapiro H."/>
            <person name="Nishiyama T."/>
            <person name="Perroud P.-F."/>
            <person name="Lindquist E."/>
            <person name="Kamisugi Y."/>
            <person name="Tanahashi T."/>
            <person name="Sakakibara K."/>
            <person name="Fujita T."/>
            <person name="Oishi K."/>
            <person name="Shin-I T."/>
            <person name="Kuroki Y."/>
            <person name="Toyoda A."/>
            <person name="Suzuki Y."/>
            <person name="Hashimoto A."/>
            <person name="Yamaguchi K."/>
            <person name="Sugano A."/>
            <person name="Kohara Y."/>
            <person name="Fujiyama A."/>
            <person name="Anterola A."/>
            <person name="Aoki S."/>
            <person name="Ashton N."/>
            <person name="Barbazuk W.B."/>
            <person name="Barker E."/>
            <person name="Bennetzen J."/>
            <person name="Bezanilla M."/>
            <person name="Blankenship R."/>
            <person name="Cho S.H."/>
            <person name="Dutcher S."/>
            <person name="Estelle M."/>
            <person name="Fawcett J.A."/>
            <person name="Gundlach H."/>
            <person name="Hanada K."/>
            <person name="Heyl A."/>
            <person name="Hicks K.A."/>
            <person name="Hugh J."/>
            <person name="Lohr M."/>
            <person name="Mayer K."/>
            <person name="Melkozernov A."/>
            <person name="Murata T."/>
            <person name="Nelson D."/>
            <person name="Pils B."/>
            <person name="Prigge M."/>
            <person name="Reiss B."/>
            <person name="Renner T."/>
            <person name="Rombauts S."/>
            <person name="Rushton P."/>
            <person name="Sanderfoot A."/>
            <person name="Schween G."/>
            <person name="Shiu S.-H."/>
            <person name="Stueber K."/>
            <person name="Theodoulou F.L."/>
            <person name="Tu H."/>
            <person name="Van de Peer Y."/>
            <person name="Verrier P.J."/>
            <person name="Waters E."/>
            <person name="Wood A."/>
            <person name="Yang L."/>
            <person name="Cove D."/>
            <person name="Cuming A."/>
            <person name="Hasebe M."/>
            <person name="Lucas S."/>
            <person name="Mishler D.B."/>
            <person name="Reski R."/>
            <person name="Grigoriev I."/>
            <person name="Quatrano R.S."/>
            <person name="Boore J.L."/>
        </authorList>
    </citation>
    <scope>NUCLEOTIDE SEQUENCE [LARGE SCALE GENOMIC DNA]</scope>
    <source>
        <strain evidence="2 3">cv. Gransden 2004</strain>
    </source>
</reference>
<evidence type="ECO:0000313" key="1">
    <source>
        <dbReference type="EMBL" id="PNR40571.1"/>
    </source>
</evidence>
<accession>A0A2K1JGA3</accession>
<dbReference type="Gramene" id="Pp3c14_3880V3.1">
    <property type="protein sequence ID" value="PAC:32962897.CDS.1"/>
    <property type="gene ID" value="Pp3c14_3880"/>
</dbReference>
<name>A0A2K1JGA3_PHYPA</name>